<feature type="binding site" evidence="5">
    <location>
        <position position="137"/>
    </location>
    <ligand>
        <name>dimethylallyl diphosphate</name>
        <dbReference type="ChEBI" id="CHEBI:57623"/>
    </ligand>
</feature>
<dbReference type="PANTHER" id="PTHR30426">
    <property type="entry name" value="4-HYDROXY-3-METHYLBUT-2-ENYL DIPHOSPHATE REDUCTASE"/>
    <property type="match status" value="1"/>
</dbReference>
<feature type="binding site" evidence="5">
    <location>
        <position position="279"/>
    </location>
    <ligand>
        <name>isopentenyl diphosphate</name>
        <dbReference type="ChEBI" id="CHEBI:128769"/>
    </ligand>
</feature>
<keyword evidence="5" id="KW-0414">Isoprene biosynthesis</keyword>
<reference evidence="7" key="1">
    <citation type="submission" date="2013-03" db="EMBL/GenBank/DDBJ databases">
        <title>Genome sequence of Chthonomonas calidirosea, the first sequenced genome from the Armatimonadetes phylum (formally candidate division OP10).</title>
        <authorList>
            <person name="Lee K.C.Y."/>
            <person name="Morgan X.C."/>
            <person name="Dunfield P.F."/>
            <person name="Tamas I."/>
            <person name="Houghton K.M."/>
            <person name="Vyssotski M."/>
            <person name="Ryan J.L.J."/>
            <person name="Lagutin K."/>
            <person name="McDonald I.R."/>
            <person name="Stott M.B."/>
        </authorList>
    </citation>
    <scope>NUCLEOTIDE SEQUENCE [LARGE SCALE GENOMIC DNA]</scope>
    <source>
        <strain evidence="7">DSM 23976 / ICMP 18418 / T49</strain>
    </source>
</reference>
<dbReference type="RefSeq" id="WP_016481465.1">
    <property type="nucleotide sequence ID" value="NC_021487.1"/>
</dbReference>
<evidence type="ECO:0000256" key="5">
    <source>
        <dbReference type="HAMAP-Rule" id="MF_00191"/>
    </source>
</evidence>
<feature type="binding site" evidence="5">
    <location>
        <position position="137"/>
    </location>
    <ligand>
        <name>(2E)-4-hydroxy-3-methylbut-2-enyl diphosphate</name>
        <dbReference type="ChEBI" id="CHEBI:128753"/>
    </ligand>
</feature>
<dbReference type="GO" id="GO:0016114">
    <property type="term" value="P:terpenoid biosynthetic process"/>
    <property type="evidence" value="ECO:0007669"/>
    <property type="project" value="UniProtKB-UniRule"/>
</dbReference>
<dbReference type="KEGG" id="ccz:CCALI_00061"/>
<dbReference type="PATRIC" id="fig|1303518.3.peg.64"/>
<comment type="cofactor">
    <cofactor evidence="5">
        <name>[4Fe-4S] cluster</name>
        <dbReference type="ChEBI" id="CHEBI:49883"/>
    </cofactor>
    <text evidence="5">Binds 1 [4Fe-4S] cluster per subunit.</text>
</comment>
<dbReference type="CDD" id="cd13944">
    <property type="entry name" value="lytB_ispH"/>
    <property type="match status" value="1"/>
</dbReference>
<keyword evidence="3 5" id="KW-0408">Iron</keyword>
<dbReference type="Gene3D" id="3.40.50.11270">
    <property type="match status" value="1"/>
</dbReference>
<dbReference type="STRING" id="454171.CP488_01097"/>
<feature type="binding site" evidence="5">
    <location>
        <position position="55"/>
    </location>
    <ligand>
        <name>isopentenyl diphosphate</name>
        <dbReference type="ChEBI" id="CHEBI:128769"/>
    </ligand>
</feature>
<evidence type="ECO:0000256" key="2">
    <source>
        <dbReference type="ARBA" id="ARBA00022723"/>
    </source>
</evidence>
<feature type="binding site" evidence="5">
    <location>
        <position position="235"/>
    </location>
    <ligand>
        <name>isopentenyl diphosphate</name>
        <dbReference type="ChEBI" id="CHEBI:128769"/>
    </ligand>
</feature>
<feature type="binding site" evidence="5">
    <location>
        <position position="235"/>
    </location>
    <ligand>
        <name>(2E)-4-hydroxy-3-methylbut-2-enyl diphosphate</name>
        <dbReference type="ChEBI" id="CHEBI:128753"/>
    </ligand>
</feature>
<dbReference type="FunCoup" id="S0ES35">
    <property type="interactions" value="300"/>
</dbReference>
<feature type="binding site" evidence="5">
    <location>
        <position position="109"/>
    </location>
    <ligand>
        <name>[4Fe-4S] cluster</name>
        <dbReference type="ChEBI" id="CHEBI:49883"/>
    </ligand>
</feature>
<feature type="binding site" evidence="5">
    <location>
        <position position="55"/>
    </location>
    <ligand>
        <name>(2E)-4-hydroxy-3-methylbut-2-enyl diphosphate</name>
        <dbReference type="ChEBI" id="CHEBI:128753"/>
    </ligand>
</feature>
<dbReference type="Pfam" id="PF02401">
    <property type="entry name" value="LYTB"/>
    <property type="match status" value="1"/>
</dbReference>
<evidence type="ECO:0000256" key="1">
    <source>
        <dbReference type="ARBA" id="ARBA00022485"/>
    </source>
</evidence>
<dbReference type="GO" id="GO:0019288">
    <property type="term" value="P:isopentenyl diphosphate biosynthetic process, methylerythritol 4-phosphate pathway"/>
    <property type="evidence" value="ECO:0007669"/>
    <property type="project" value="UniProtKB-UniRule"/>
</dbReference>
<dbReference type="EMBL" id="HF951689">
    <property type="protein sequence ID" value="CCW33901.1"/>
    <property type="molecule type" value="Genomic_DNA"/>
</dbReference>
<dbReference type="AlphaFoldDB" id="S0ES35"/>
<dbReference type="HOGENOM" id="CLU_027486_0_1_0"/>
<feature type="active site" description="Proton donor" evidence="5">
    <location>
        <position position="139"/>
    </location>
</feature>
<dbReference type="HAMAP" id="MF_00191">
    <property type="entry name" value="IspH"/>
    <property type="match status" value="1"/>
</dbReference>
<feature type="binding site" evidence="5">
    <location>
        <position position="237"/>
    </location>
    <ligand>
        <name>isopentenyl diphosphate</name>
        <dbReference type="ChEBI" id="CHEBI:128769"/>
    </ligand>
</feature>
<dbReference type="InParanoid" id="S0ES35"/>
<feature type="binding site" evidence="5">
    <location>
        <position position="87"/>
    </location>
    <ligand>
        <name>dimethylallyl diphosphate</name>
        <dbReference type="ChEBI" id="CHEBI:57623"/>
    </ligand>
</feature>
<feature type="binding site" evidence="5">
    <location>
        <position position="279"/>
    </location>
    <ligand>
        <name>dimethylallyl diphosphate</name>
        <dbReference type="ChEBI" id="CHEBI:57623"/>
    </ligand>
</feature>
<comment type="pathway">
    <text evidence="5">Isoprenoid biosynthesis; isopentenyl diphosphate biosynthesis via DXP pathway; isopentenyl diphosphate from 1-deoxy-D-xylulose 5-phosphate: step 6/6.</text>
</comment>
<feature type="binding site" evidence="5">
    <location>
        <position position="237"/>
    </location>
    <ligand>
        <name>dimethylallyl diphosphate</name>
        <dbReference type="ChEBI" id="CHEBI:57623"/>
    </ligand>
</feature>
<evidence type="ECO:0000313" key="7">
    <source>
        <dbReference type="Proteomes" id="UP000014227"/>
    </source>
</evidence>
<organism evidence="6 7">
    <name type="scientific">Chthonomonas calidirosea (strain DSM 23976 / ICMP 18418 / T49)</name>
    <dbReference type="NCBI Taxonomy" id="1303518"/>
    <lineage>
        <taxon>Bacteria</taxon>
        <taxon>Bacillati</taxon>
        <taxon>Armatimonadota</taxon>
        <taxon>Chthonomonadia</taxon>
        <taxon>Chthonomonadales</taxon>
        <taxon>Chthonomonadaceae</taxon>
        <taxon>Chthonomonas</taxon>
    </lineage>
</organism>
<keyword evidence="1 5" id="KW-0004">4Fe-4S</keyword>
<dbReference type="PANTHER" id="PTHR30426:SF0">
    <property type="entry name" value="4-HYDROXY-3-METHYLBUT-2-ENYL DIPHOSPHATE REDUCTASE"/>
    <property type="match status" value="1"/>
</dbReference>
<name>S0ES35_CHTCT</name>
<feature type="binding site" evidence="5">
    <location>
        <position position="235"/>
    </location>
    <ligand>
        <name>dimethylallyl diphosphate</name>
        <dbReference type="ChEBI" id="CHEBI:57623"/>
    </ligand>
</feature>
<evidence type="ECO:0000313" key="6">
    <source>
        <dbReference type="EMBL" id="CCW33901.1"/>
    </source>
</evidence>
<keyword evidence="7" id="KW-1185">Reference proteome</keyword>
<sequence length="309" mass="34084">MPKNKNHNVASTPSGRTVIMASEVGFCFGVKRAINLTRQALDERKDVFILGDLVHNKRVTDELESKGLRKVEDYTQSRGGTMVIRAHGLPKAKIEEAKMQGIEVVDATCPIVLRAQEAAQILERDGYQVVIIGDKNHAEIKGILGSLENPALVIDSVEELHEAKKNFKLLRKVGVIFQTTHALELCHKIINEMLMMCKEIRIINTICRPVQNRQDDAIELAQKVDLMIVVGSRTSANTMELAALCRHYNPNTIHVQNAEELPIEALADCKTIGIASGLSTPEDLVEAVRQKVLSCDIAPPSEEPVAQSS</sequence>
<gene>
    <name evidence="5" type="primary">ispH</name>
    <name evidence="6" type="ORF">CCALI_00061</name>
</gene>
<dbReference type="UniPathway" id="UPA00059">
    <property type="reaction ID" value="UER00105"/>
</dbReference>
<feature type="binding site" evidence="5">
    <location>
        <position position="137"/>
    </location>
    <ligand>
        <name>isopentenyl diphosphate</name>
        <dbReference type="ChEBI" id="CHEBI:128769"/>
    </ligand>
</feature>
<dbReference type="OrthoDB" id="9804068at2"/>
<comment type="catalytic activity">
    <reaction evidence="5">
        <text>dimethylallyl diphosphate + 2 oxidized [2Fe-2S]-[ferredoxin] + H2O = (2E)-4-hydroxy-3-methylbut-2-enyl diphosphate + 2 reduced [2Fe-2S]-[ferredoxin] + 2 H(+)</text>
        <dbReference type="Rhea" id="RHEA:24825"/>
        <dbReference type="Rhea" id="RHEA-COMP:10000"/>
        <dbReference type="Rhea" id="RHEA-COMP:10001"/>
        <dbReference type="ChEBI" id="CHEBI:15377"/>
        <dbReference type="ChEBI" id="CHEBI:15378"/>
        <dbReference type="ChEBI" id="CHEBI:33737"/>
        <dbReference type="ChEBI" id="CHEBI:33738"/>
        <dbReference type="ChEBI" id="CHEBI:57623"/>
        <dbReference type="ChEBI" id="CHEBI:128753"/>
        <dbReference type="EC" id="1.17.7.4"/>
    </reaction>
</comment>
<feature type="binding site" evidence="5">
    <location>
        <position position="27"/>
    </location>
    <ligand>
        <name>[4Fe-4S] cluster</name>
        <dbReference type="ChEBI" id="CHEBI:49883"/>
    </ligand>
</feature>
<evidence type="ECO:0000256" key="3">
    <source>
        <dbReference type="ARBA" id="ARBA00023004"/>
    </source>
</evidence>
<dbReference type="GO" id="GO:0046872">
    <property type="term" value="F:metal ion binding"/>
    <property type="evidence" value="ECO:0007669"/>
    <property type="project" value="UniProtKB-KW"/>
</dbReference>
<accession>S0ES35</accession>
<feature type="binding site" evidence="5">
    <location>
        <position position="207"/>
    </location>
    <ligand>
        <name>[4Fe-4S] cluster</name>
        <dbReference type="ChEBI" id="CHEBI:49883"/>
    </ligand>
</feature>
<dbReference type="Gene3D" id="3.40.1010.20">
    <property type="entry name" value="4-hydroxy-3-methylbut-2-enyl diphosphate reductase, catalytic domain"/>
    <property type="match status" value="2"/>
</dbReference>
<dbReference type="GO" id="GO:0051745">
    <property type="term" value="F:4-hydroxy-3-methylbut-2-enyl diphosphate reductase activity"/>
    <property type="evidence" value="ECO:0007669"/>
    <property type="project" value="UniProtKB-UniRule"/>
</dbReference>
<dbReference type="NCBIfam" id="TIGR00216">
    <property type="entry name" value="ispH_lytB"/>
    <property type="match status" value="1"/>
</dbReference>
<feature type="binding site" evidence="5">
    <location>
        <position position="237"/>
    </location>
    <ligand>
        <name>(2E)-4-hydroxy-3-methylbut-2-enyl diphosphate</name>
        <dbReference type="ChEBI" id="CHEBI:128753"/>
    </ligand>
</feature>
<feature type="binding site" evidence="5">
    <location>
        <position position="87"/>
    </location>
    <ligand>
        <name>isopentenyl diphosphate</name>
        <dbReference type="ChEBI" id="CHEBI:128769"/>
    </ligand>
</feature>
<keyword evidence="2 5" id="KW-0479">Metal-binding</keyword>
<feature type="binding site" evidence="5">
    <location>
        <position position="179"/>
    </location>
    <ligand>
        <name>(2E)-4-hydroxy-3-methylbut-2-enyl diphosphate</name>
        <dbReference type="ChEBI" id="CHEBI:128753"/>
    </ligand>
</feature>
<comment type="similarity">
    <text evidence="5">Belongs to the IspH family.</text>
</comment>
<comment type="catalytic activity">
    <reaction evidence="5">
        <text>isopentenyl diphosphate + 2 oxidized [2Fe-2S]-[ferredoxin] + H2O = (2E)-4-hydroxy-3-methylbut-2-enyl diphosphate + 2 reduced [2Fe-2S]-[ferredoxin] + 2 H(+)</text>
        <dbReference type="Rhea" id="RHEA:24488"/>
        <dbReference type="Rhea" id="RHEA-COMP:10000"/>
        <dbReference type="Rhea" id="RHEA-COMP:10001"/>
        <dbReference type="ChEBI" id="CHEBI:15377"/>
        <dbReference type="ChEBI" id="CHEBI:15378"/>
        <dbReference type="ChEBI" id="CHEBI:33737"/>
        <dbReference type="ChEBI" id="CHEBI:33738"/>
        <dbReference type="ChEBI" id="CHEBI:128753"/>
        <dbReference type="ChEBI" id="CHEBI:128769"/>
        <dbReference type="EC" id="1.17.7.4"/>
    </reaction>
</comment>
<comment type="function">
    <text evidence="5">Catalyzes the conversion of 1-hydroxy-2-methyl-2-(E)-butenyl 4-diphosphate (HMBPP) into a mixture of isopentenyl diphosphate (IPP) and dimethylallyl diphosphate (DMAPP). Acts in the terminal step of the DOXP/MEP pathway for isoprenoid precursor biosynthesis.</text>
</comment>
<feature type="binding site" evidence="5">
    <location>
        <position position="87"/>
    </location>
    <ligand>
        <name>(2E)-4-hydroxy-3-methylbut-2-enyl diphosphate</name>
        <dbReference type="ChEBI" id="CHEBI:128753"/>
    </ligand>
</feature>
<dbReference type="eggNOG" id="COG0761">
    <property type="taxonomic scope" value="Bacteria"/>
</dbReference>
<comment type="pathway">
    <text evidence="5">Isoprenoid biosynthesis; dimethylallyl diphosphate biosynthesis; dimethylallyl diphosphate from (2E)-4-hydroxy-3-methylbutenyl diphosphate: step 1/1.</text>
</comment>
<dbReference type="GO" id="GO:0051539">
    <property type="term" value="F:4 iron, 4 sulfur cluster binding"/>
    <property type="evidence" value="ECO:0007669"/>
    <property type="project" value="UniProtKB-UniRule"/>
</dbReference>
<dbReference type="GO" id="GO:0050992">
    <property type="term" value="P:dimethylallyl diphosphate biosynthetic process"/>
    <property type="evidence" value="ECO:0007669"/>
    <property type="project" value="UniProtKB-UniRule"/>
</dbReference>
<dbReference type="InterPro" id="IPR003451">
    <property type="entry name" value="LytB/IspH"/>
</dbReference>
<evidence type="ECO:0000256" key="4">
    <source>
        <dbReference type="ARBA" id="ARBA00023014"/>
    </source>
</evidence>
<protein>
    <recommendedName>
        <fullName evidence="5">4-hydroxy-3-methylbut-2-enyl diphosphate reductase</fullName>
        <shortName evidence="5">HMBPP reductase</shortName>
        <ecNumber evidence="5">1.17.7.4</ecNumber>
    </recommendedName>
</protein>
<dbReference type="UniPathway" id="UPA00056">
    <property type="reaction ID" value="UER00097"/>
</dbReference>
<comment type="caution">
    <text evidence="5">Lacks conserved residue(s) required for the propagation of feature annotation.</text>
</comment>
<feature type="binding site" evidence="5">
    <location>
        <position position="279"/>
    </location>
    <ligand>
        <name>(2E)-4-hydroxy-3-methylbut-2-enyl diphosphate</name>
        <dbReference type="ChEBI" id="CHEBI:128753"/>
    </ligand>
</feature>
<keyword evidence="5 6" id="KW-0560">Oxidoreductase</keyword>
<keyword evidence="4 5" id="KW-0411">Iron-sulfur</keyword>
<proteinExistence type="inferred from homology"/>
<dbReference type="EC" id="1.17.7.4" evidence="5"/>
<dbReference type="Proteomes" id="UP000014227">
    <property type="component" value="Chromosome I"/>
</dbReference>
<feature type="binding site" evidence="5">
    <location>
        <position position="55"/>
    </location>
    <ligand>
        <name>dimethylallyl diphosphate</name>
        <dbReference type="ChEBI" id="CHEBI:57623"/>
    </ligand>
</feature>